<dbReference type="Gene3D" id="2.70.98.10">
    <property type="match status" value="1"/>
</dbReference>
<dbReference type="GO" id="GO:0006006">
    <property type="term" value="P:glucose metabolic process"/>
    <property type="evidence" value="ECO:0007669"/>
    <property type="project" value="TreeGrafter"/>
</dbReference>
<proteinExistence type="inferred from homology"/>
<sequence length="341" mass="36393">MPEGRERGTVTGGIDVFDHLPDGRAVQAIRLRGPRLAATVLTLGATVQDLRLDGVAHPLVLGFPTAAAYLGAGLYSGAIVGRFANRIGGARFTLDGIEHRLEANEGRNLLHGGADGLHARLWQVVTLREDSVTLTATLPDGHMGFPGELRIAATLSVPGDALEIELRAEADAPTPLSLAHHGYFTLDGHGDSRGHRLRLAADHYLPVDDALIPMGEIAPVAGTDFDFRTARPIGDAGYDHNFCLSPARGPLRPVAWLEGQDGVQMRVETTEPGLQLYDGRHFAGVPGLDGRVYGPHAGVALETQGWPDAPNRPGFPPCILRPGQDWCARTRHVFLKSGQSG</sequence>
<dbReference type="EC" id="5.1.3.3" evidence="5"/>
<dbReference type="GO" id="GO:0030246">
    <property type="term" value="F:carbohydrate binding"/>
    <property type="evidence" value="ECO:0007669"/>
    <property type="project" value="InterPro"/>
</dbReference>
<reference evidence="9 10" key="1">
    <citation type="submission" date="2018-03" db="EMBL/GenBank/DDBJ databases">
        <title>Rhodobacter blasticus.</title>
        <authorList>
            <person name="Meyer T.E."/>
            <person name="Miller S."/>
            <person name="Lodha T."/>
            <person name="Gandham S."/>
            <person name="Chintalapati S."/>
            <person name="Chintalapati V.R."/>
        </authorList>
    </citation>
    <scope>NUCLEOTIDE SEQUENCE [LARGE SCALE GENOMIC DNA]</scope>
    <source>
        <strain evidence="9 10">DSM 2131</strain>
    </source>
</reference>
<evidence type="ECO:0000313" key="10">
    <source>
        <dbReference type="Proteomes" id="UP000241362"/>
    </source>
</evidence>
<comment type="similarity">
    <text evidence="2 5">Belongs to the aldose epimerase family.</text>
</comment>
<feature type="binding site" evidence="7">
    <location>
        <position position="239"/>
    </location>
    <ligand>
        <name>beta-D-galactose</name>
        <dbReference type="ChEBI" id="CHEBI:27667"/>
    </ligand>
</feature>
<evidence type="ECO:0000256" key="6">
    <source>
        <dbReference type="PIRSR" id="PIRSR005096-1"/>
    </source>
</evidence>
<organism evidence="9 10">
    <name type="scientific">Fuscovulum blasticum DSM 2131</name>
    <dbReference type="NCBI Taxonomy" id="1188250"/>
    <lineage>
        <taxon>Bacteria</taxon>
        <taxon>Pseudomonadati</taxon>
        <taxon>Pseudomonadota</taxon>
        <taxon>Alphaproteobacteria</taxon>
        <taxon>Rhodobacterales</taxon>
        <taxon>Paracoccaceae</taxon>
        <taxon>Pseudogemmobacter</taxon>
    </lineage>
</organism>
<dbReference type="InterPro" id="IPR008183">
    <property type="entry name" value="Aldose_1/G6P_1-epimerase"/>
</dbReference>
<evidence type="ECO:0000256" key="7">
    <source>
        <dbReference type="PIRSR" id="PIRSR005096-2"/>
    </source>
</evidence>
<comment type="catalytic activity">
    <reaction evidence="5">
        <text>alpha-D-glucose = beta-D-glucose</text>
        <dbReference type="Rhea" id="RHEA:10264"/>
        <dbReference type="ChEBI" id="CHEBI:15903"/>
        <dbReference type="ChEBI" id="CHEBI:17925"/>
        <dbReference type="EC" id="5.1.3.3"/>
    </reaction>
</comment>
<evidence type="ECO:0000313" key="9">
    <source>
        <dbReference type="EMBL" id="PTE15630.1"/>
    </source>
</evidence>
<evidence type="ECO:0000256" key="8">
    <source>
        <dbReference type="PIRSR" id="PIRSR005096-3"/>
    </source>
</evidence>
<keyword evidence="10" id="KW-1185">Reference proteome</keyword>
<evidence type="ECO:0000256" key="4">
    <source>
        <dbReference type="ARBA" id="ARBA00023277"/>
    </source>
</evidence>
<dbReference type="GO" id="GO:0033499">
    <property type="term" value="P:galactose catabolic process via UDP-galactose, Leloir pathway"/>
    <property type="evidence" value="ECO:0007669"/>
    <property type="project" value="TreeGrafter"/>
</dbReference>
<feature type="binding site" evidence="8">
    <location>
        <begin position="85"/>
        <end position="86"/>
    </location>
    <ligand>
        <name>beta-D-galactose</name>
        <dbReference type="ChEBI" id="CHEBI:27667"/>
    </ligand>
</feature>
<dbReference type="InterPro" id="IPR014718">
    <property type="entry name" value="GH-type_carb-bd"/>
</dbReference>
<comment type="pathway">
    <text evidence="1 5">Carbohydrate metabolism; hexose metabolism.</text>
</comment>
<dbReference type="PANTHER" id="PTHR10091:SF49">
    <property type="entry name" value="ALDOSE 1-EPIMERASE"/>
    <property type="match status" value="1"/>
</dbReference>
<dbReference type="SUPFAM" id="SSF74650">
    <property type="entry name" value="Galactose mutarotase-like"/>
    <property type="match status" value="1"/>
</dbReference>
<dbReference type="NCBIfam" id="NF008277">
    <property type="entry name" value="PRK11055.1"/>
    <property type="match status" value="1"/>
</dbReference>
<keyword evidence="3 5" id="KW-0413">Isomerase</keyword>
<dbReference type="PANTHER" id="PTHR10091">
    <property type="entry name" value="ALDOSE-1-EPIMERASE"/>
    <property type="match status" value="1"/>
</dbReference>
<feature type="active site" description="Proton donor" evidence="6">
    <location>
        <position position="181"/>
    </location>
</feature>
<evidence type="ECO:0000256" key="2">
    <source>
        <dbReference type="ARBA" id="ARBA00006206"/>
    </source>
</evidence>
<dbReference type="Pfam" id="PF01263">
    <property type="entry name" value="Aldose_epim"/>
    <property type="match status" value="1"/>
</dbReference>
<dbReference type="GO" id="GO:0004034">
    <property type="term" value="F:aldose 1-epimerase activity"/>
    <property type="evidence" value="ECO:0007669"/>
    <property type="project" value="UniProtKB-EC"/>
</dbReference>
<accession>A0A2T4JCJ1</accession>
<dbReference type="UniPathway" id="UPA00242"/>
<dbReference type="InterPro" id="IPR047215">
    <property type="entry name" value="Galactose_mutarotase-like"/>
</dbReference>
<protein>
    <recommendedName>
        <fullName evidence="5">Aldose 1-epimerase</fullName>
        <ecNumber evidence="5">5.1.3.3</ecNumber>
    </recommendedName>
</protein>
<dbReference type="EMBL" id="PZKE01000003">
    <property type="protein sequence ID" value="PTE15630.1"/>
    <property type="molecule type" value="Genomic_DNA"/>
</dbReference>
<gene>
    <name evidence="9" type="ORF">C5F44_04475</name>
</gene>
<evidence type="ECO:0000256" key="5">
    <source>
        <dbReference type="PIRNR" id="PIRNR005096"/>
    </source>
</evidence>
<dbReference type="AlphaFoldDB" id="A0A2T4JCJ1"/>
<dbReference type="InterPro" id="IPR015443">
    <property type="entry name" value="Aldose_1-epimerase"/>
</dbReference>
<feature type="active site" description="Proton acceptor" evidence="6">
    <location>
        <position position="302"/>
    </location>
</feature>
<dbReference type="InterPro" id="IPR011013">
    <property type="entry name" value="Gal_mutarotase_sf_dom"/>
</dbReference>
<dbReference type="CDD" id="cd09019">
    <property type="entry name" value="galactose_mutarotase_like"/>
    <property type="match status" value="1"/>
</dbReference>
<keyword evidence="4 5" id="KW-0119">Carbohydrate metabolism</keyword>
<evidence type="ECO:0000256" key="3">
    <source>
        <dbReference type="ARBA" id="ARBA00023235"/>
    </source>
</evidence>
<name>A0A2T4JCJ1_FUSBL</name>
<feature type="binding site" evidence="8">
    <location>
        <begin position="181"/>
        <end position="183"/>
    </location>
    <ligand>
        <name>beta-D-galactose</name>
        <dbReference type="ChEBI" id="CHEBI:27667"/>
    </ligand>
</feature>
<comment type="caution">
    <text evidence="9">The sequence shown here is derived from an EMBL/GenBank/DDBJ whole genome shotgun (WGS) entry which is preliminary data.</text>
</comment>
<dbReference type="Proteomes" id="UP000241362">
    <property type="component" value="Unassembled WGS sequence"/>
</dbReference>
<evidence type="ECO:0000256" key="1">
    <source>
        <dbReference type="ARBA" id="ARBA00005028"/>
    </source>
</evidence>
<dbReference type="PIRSF" id="PIRSF005096">
    <property type="entry name" value="GALM"/>
    <property type="match status" value="1"/>
</dbReference>